<sequence>MSEWWTYRPEDFLLFSPRVYWRLFELHNAAWWPLQIVALLAGLLLIVVLLTPRPWLVRCLGVVLAASWGFVAWAFLWQRYAPINWAIEYVIPLFALQALLLLGALSSGWLTFTDRRRLPRYIGLALILHAVILHPLVPLLSGRSWQMAEVFAVAPDPLAIATLGLLVSAHPARWAWPLMVIPLLWCLISWLTLDTMGAPSAWSPLTAACLALVTRLWPHAEAK</sequence>
<feature type="transmembrane region" description="Helical" evidence="1">
    <location>
        <begin position="122"/>
        <end position="141"/>
    </location>
</feature>
<keyword evidence="1" id="KW-0812">Transmembrane</keyword>
<dbReference type="EMBL" id="FNNI01000002">
    <property type="protein sequence ID" value="SDW60397.1"/>
    <property type="molecule type" value="Genomic_DNA"/>
</dbReference>
<evidence type="ECO:0000313" key="2">
    <source>
        <dbReference type="EMBL" id="SDW60397.1"/>
    </source>
</evidence>
<dbReference type="OrthoDB" id="581693at2"/>
<dbReference type="Proteomes" id="UP000198500">
    <property type="component" value="Unassembled WGS sequence"/>
</dbReference>
<keyword evidence="1" id="KW-1133">Transmembrane helix</keyword>
<dbReference type="InterPro" id="IPR045708">
    <property type="entry name" value="DUF6064"/>
</dbReference>
<evidence type="ECO:0000313" key="3">
    <source>
        <dbReference type="Proteomes" id="UP000198500"/>
    </source>
</evidence>
<feature type="transmembrane region" description="Helical" evidence="1">
    <location>
        <begin position="147"/>
        <end position="167"/>
    </location>
</feature>
<dbReference type="AlphaFoldDB" id="A0A1H2UWA6"/>
<gene>
    <name evidence="2" type="ORF">SAMN05443545_102258</name>
</gene>
<evidence type="ECO:0000256" key="1">
    <source>
        <dbReference type="SAM" id="Phobius"/>
    </source>
</evidence>
<evidence type="ECO:0008006" key="4">
    <source>
        <dbReference type="Google" id="ProtNLM"/>
    </source>
</evidence>
<protein>
    <recommendedName>
        <fullName evidence="4">MFS transporter permease</fullName>
    </recommendedName>
</protein>
<dbReference type="Pfam" id="PF19540">
    <property type="entry name" value="DUF6064"/>
    <property type="match status" value="1"/>
</dbReference>
<feature type="transmembrane region" description="Helical" evidence="1">
    <location>
        <begin position="174"/>
        <end position="193"/>
    </location>
</feature>
<feature type="transmembrane region" description="Helical" evidence="1">
    <location>
        <begin position="89"/>
        <end position="110"/>
    </location>
</feature>
<organism evidence="2 3">
    <name type="scientific">Aidingimonas halophila</name>
    <dbReference type="NCBI Taxonomy" id="574349"/>
    <lineage>
        <taxon>Bacteria</taxon>
        <taxon>Pseudomonadati</taxon>
        <taxon>Pseudomonadota</taxon>
        <taxon>Gammaproteobacteria</taxon>
        <taxon>Oceanospirillales</taxon>
        <taxon>Halomonadaceae</taxon>
        <taxon>Aidingimonas</taxon>
    </lineage>
</organism>
<reference evidence="2 3" key="1">
    <citation type="submission" date="2016-10" db="EMBL/GenBank/DDBJ databases">
        <authorList>
            <person name="de Groot N.N."/>
        </authorList>
    </citation>
    <scope>NUCLEOTIDE SEQUENCE [LARGE SCALE GENOMIC DNA]</scope>
    <source>
        <strain evidence="2 3">DSM 19219</strain>
    </source>
</reference>
<feature type="transmembrane region" description="Helical" evidence="1">
    <location>
        <begin position="30"/>
        <end position="50"/>
    </location>
</feature>
<name>A0A1H2UWA6_9GAMM</name>
<keyword evidence="3" id="KW-1185">Reference proteome</keyword>
<dbReference type="STRING" id="574349.SAMN05443545_102258"/>
<accession>A0A1H2UWA6</accession>
<keyword evidence="1" id="KW-0472">Membrane</keyword>
<proteinExistence type="predicted"/>
<feature type="transmembrane region" description="Helical" evidence="1">
    <location>
        <begin position="55"/>
        <end position="77"/>
    </location>
</feature>
<dbReference type="RefSeq" id="WP_092568332.1">
    <property type="nucleotide sequence ID" value="NZ_BMXH01000002.1"/>
</dbReference>